<dbReference type="SUPFAM" id="SSF53474">
    <property type="entry name" value="alpha/beta-Hydrolases"/>
    <property type="match status" value="1"/>
</dbReference>
<dbReference type="Pfam" id="PF07859">
    <property type="entry name" value="Abhydrolase_3"/>
    <property type="match status" value="1"/>
</dbReference>
<feature type="domain" description="Alpha/beta hydrolase fold-3" evidence="3">
    <location>
        <begin position="95"/>
        <end position="298"/>
    </location>
</feature>
<dbReference type="InterPro" id="IPR013094">
    <property type="entry name" value="AB_hydrolase_3"/>
</dbReference>
<accession>A0AA40BP37</accession>
<feature type="region of interest" description="Disordered" evidence="2">
    <location>
        <begin position="1"/>
        <end position="23"/>
    </location>
</feature>
<evidence type="ECO:0000256" key="1">
    <source>
        <dbReference type="ARBA" id="ARBA00022801"/>
    </source>
</evidence>
<dbReference type="PANTHER" id="PTHR48081:SF8">
    <property type="entry name" value="ALPHA_BETA HYDROLASE FOLD-3 DOMAIN-CONTAINING PROTEIN-RELATED"/>
    <property type="match status" value="1"/>
</dbReference>
<comment type="caution">
    <text evidence="4">The sequence shown here is derived from an EMBL/GenBank/DDBJ whole genome shotgun (WGS) entry which is preliminary data.</text>
</comment>
<keyword evidence="5" id="KW-1185">Reference proteome</keyword>
<dbReference type="InterPro" id="IPR029058">
    <property type="entry name" value="AB_hydrolase_fold"/>
</dbReference>
<protein>
    <submittedName>
        <fullName evidence="4">Alpha/Beta hydrolase protein</fullName>
    </submittedName>
</protein>
<reference evidence="4" key="1">
    <citation type="submission" date="2023-06" db="EMBL/GenBank/DDBJ databases">
        <title>Genome-scale phylogeny and comparative genomics of the fungal order Sordariales.</title>
        <authorList>
            <consortium name="Lawrence Berkeley National Laboratory"/>
            <person name="Hensen N."/>
            <person name="Bonometti L."/>
            <person name="Westerberg I."/>
            <person name="Brannstrom I.O."/>
            <person name="Guillou S."/>
            <person name="Cros-Aarteil S."/>
            <person name="Calhoun S."/>
            <person name="Haridas S."/>
            <person name="Kuo A."/>
            <person name="Mondo S."/>
            <person name="Pangilinan J."/>
            <person name="Riley R."/>
            <person name="LaButti K."/>
            <person name="Andreopoulos B."/>
            <person name="Lipzen A."/>
            <person name="Chen C."/>
            <person name="Yanf M."/>
            <person name="Daum C."/>
            <person name="Ng V."/>
            <person name="Clum A."/>
            <person name="Steindorff A."/>
            <person name="Ohm R."/>
            <person name="Martin F."/>
            <person name="Silar P."/>
            <person name="Natvig D."/>
            <person name="Lalanne C."/>
            <person name="Gautier V."/>
            <person name="Ament-velasquez S.L."/>
            <person name="Kruys A."/>
            <person name="Hutchinson M.I."/>
            <person name="Powell A.J."/>
            <person name="Barry K."/>
            <person name="Miller A.N."/>
            <person name="Grigoriev I.V."/>
            <person name="Debuchy R."/>
            <person name="Gladieux P."/>
            <person name="Thoren M.H."/>
            <person name="Johannesson H."/>
        </authorList>
    </citation>
    <scope>NUCLEOTIDE SEQUENCE</scope>
    <source>
        <strain evidence="4">SMH3187-1</strain>
    </source>
</reference>
<dbReference type="EMBL" id="JAUKUD010000007">
    <property type="protein sequence ID" value="KAK0737775.1"/>
    <property type="molecule type" value="Genomic_DNA"/>
</dbReference>
<organism evidence="4 5">
    <name type="scientific">Schizothecium vesticola</name>
    <dbReference type="NCBI Taxonomy" id="314040"/>
    <lineage>
        <taxon>Eukaryota</taxon>
        <taxon>Fungi</taxon>
        <taxon>Dikarya</taxon>
        <taxon>Ascomycota</taxon>
        <taxon>Pezizomycotina</taxon>
        <taxon>Sordariomycetes</taxon>
        <taxon>Sordariomycetidae</taxon>
        <taxon>Sordariales</taxon>
        <taxon>Schizotheciaceae</taxon>
        <taxon>Schizothecium</taxon>
    </lineage>
</organism>
<feature type="compositionally biased region" description="Basic and acidic residues" evidence="2">
    <location>
        <begin position="1"/>
        <end position="10"/>
    </location>
</feature>
<dbReference type="InterPro" id="IPR050300">
    <property type="entry name" value="GDXG_lipolytic_enzyme"/>
</dbReference>
<evidence type="ECO:0000259" key="3">
    <source>
        <dbReference type="Pfam" id="PF07859"/>
    </source>
</evidence>
<dbReference type="AlphaFoldDB" id="A0AA40BP37"/>
<keyword evidence="1 4" id="KW-0378">Hydrolase</keyword>
<dbReference type="PANTHER" id="PTHR48081">
    <property type="entry name" value="AB HYDROLASE SUPERFAMILY PROTEIN C4A8.06C"/>
    <property type="match status" value="1"/>
</dbReference>
<evidence type="ECO:0000313" key="5">
    <source>
        <dbReference type="Proteomes" id="UP001172155"/>
    </source>
</evidence>
<gene>
    <name evidence="4" type="ORF">B0T18DRAFT_334975</name>
</gene>
<evidence type="ECO:0000313" key="4">
    <source>
        <dbReference type="EMBL" id="KAK0737775.1"/>
    </source>
</evidence>
<dbReference type="Proteomes" id="UP001172155">
    <property type="component" value="Unassembled WGS sequence"/>
</dbReference>
<evidence type="ECO:0000256" key="2">
    <source>
        <dbReference type="SAM" id="MobiDB-lite"/>
    </source>
</evidence>
<dbReference type="Gene3D" id="3.40.50.1820">
    <property type="entry name" value="alpha/beta hydrolase"/>
    <property type="match status" value="1"/>
</dbReference>
<name>A0AA40BP37_9PEZI</name>
<dbReference type="GO" id="GO:0016787">
    <property type="term" value="F:hydrolase activity"/>
    <property type="evidence" value="ECO:0007669"/>
    <property type="project" value="UniProtKB-KW"/>
</dbReference>
<sequence>MPSDSPRDSSDQDGQTTLRRREPPLSAKLSFAGHVYGLQAMLRPLFWFQDWKEYFYPTPDGPNIIKTYECRPYLPVRIFLPHSYDPTSSHPLPTLLTIHGGGFCIGHVRDDDAWNRAFANTNSTLVIALNYSKAPSHPFPHAIHDVAALLLAALSDDSLPLHPSHVALAGFSAGATLALAAVQLPAVRAHPRTPRAVLSFYGYLDMATPPEKKLVNRPYKANLPLPRGSGEDGLMALLPTFDWAYLPYGQDLRDPLVSPYYAERGRLPEFVGVVAAELDLLAHESWRFACRVAGEGTERRGEAVRRRFEVREARSKETGGRICGRRGVTGRQGVVRVLEKDGGEVDERFAWEEEWEGGGAKWLLVPDVLHAFDNKNIREIMGGEETVVDAEEKTKKVIEDVGRWLREKVWKMEGGE</sequence>
<proteinExistence type="predicted"/>